<dbReference type="PANTHER" id="PTHR18929">
    <property type="entry name" value="PROTEIN DISULFIDE ISOMERASE"/>
    <property type="match status" value="1"/>
</dbReference>
<dbReference type="PANTHER" id="PTHR18929:SF210">
    <property type="entry name" value="PROTEIN DISULFIDE-ISOMERASE A4"/>
    <property type="match status" value="1"/>
</dbReference>
<dbReference type="GO" id="GO:0034976">
    <property type="term" value="P:response to endoplasmic reticulum stress"/>
    <property type="evidence" value="ECO:0007669"/>
    <property type="project" value="TreeGrafter"/>
</dbReference>
<dbReference type="Pfam" id="PF00085">
    <property type="entry name" value="Thioredoxin"/>
    <property type="match status" value="2"/>
</dbReference>
<evidence type="ECO:0000256" key="11">
    <source>
        <dbReference type="RuleBase" id="RU004208"/>
    </source>
</evidence>
<dbReference type="PRINTS" id="PR00421">
    <property type="entry name" value="THIOREDOXIN"/>
</dbReference>
<dbReference type="InterPro" id="IPR005788">
    <property type="entry name" value="PDI_thioredoxin-like_dom"/>
</dbReference>
<evidence type="ECO:0000313" key="15">
    <source>
        <dbReference type="RefSeq" id="XP_047736153.1"/>
    </source>
</evidence>
<evidence type="ECO:0000256" key="9">
    <source>
        <dbReference type="ARBA" id="ARBA00023235"/>
    </source>
</evidence>
<evidence type="ECO:0000256" key="8">
    <source>
        <dbReference type="ARBA" id="ARBA00023157"/>
    </source>
</evidence>
<dbReference type="KEGG" id="hazt:108680104"/>
<dbReference type="InterPro" id="IPR013766">
    <property type="entry name" value="Thioredoxin_domain"/>
</dbReference>
<evidence type="ECO:0000256" key="7">
    <source>
        <dbReference type="ARBA" id="ARBA00022824"/>
    </source>
</evidence>
<evidence type="ECO:0000256" key="6">
    <source>
        <dbReference type="ARBA" id="ARBA00022737"/>
    </source>
</evidence>
<dbReference type="Gene3D" id="3.40.30.10">
    <property type="entry name" value="Glutaredoxin"/>
    <property type="match status" value="4"/>
</dbReference>
<comment type="similarity">
    <text evidence="3 11">Belongs to the protein disulfide isomerase family.</text>
</comment>
<evidence type="ECO:0000256" key="12">
    <source>
        <dbReference type="RuleBase" id="RU361130"/>
    </source>
</evidence>
<protein>
    <recommendedName>
        <fullName evidence="4 12">Protein disulfide-isomerase</fullName>
        <ecNumber evidence="4 12">5.3.4.1</ecNumber>
    </recommendedName>
</protein>
<dbReference type="Pfam" id="PF13848">
    <property type="entry name" value="Thioredoxin_6"/>
    <property type="match status" value="1"/>
</dbReference>
<organism evidence="14 15">
    <name type="scientific">Hyalella azteca</name>
    <name type="common">Amphipod</name>
    <dbReference type="NCBI Taxonomy" id="294128"/>
    <lineage>
        <taxon>Eukaryota</taxon>
        <taxon>Metazoa</taxon>
        <taxon>Ecdysozoa</taxon>
        <taxon>Arthropoda</taxon>
        <taxon>Crustacea</taxon>
        <taxon>Multicrustacea</taxon>
        <taxon>Malacostraca</taxon>
        <taxon>Eumalacostraca</taxon>
        <taxon>Peracarida</taxon>
        <taxon>Amphipoda</taxon>
        <taxon>Senticaudata</taxon>
        <taxon>Talitrida</taxon>
        <taxon>Talitroidea</taxon>
        <taxon>Hyalellidae</taxon>
        <taxon>Hyalella</taxon>
    </lineage>
</organism>
<evidence type="ECO:0000256" key="10">
    <source>
        <dbReference type="ARBA" id="ARBA00023284"/>
    </source>
</evidence>
<dbReference type="GeneID" id="108680104"/>
<dbReference type="CDD" id="cd02995">
    <property type="entry name" value="PDI_a_PDI_a'_C"/>
    <property type="match status" value="1"/>
</dbReference>
<dbReference type="InterPro" id="IPR017937">
    <property type="entry name" value="Thioredoxin_CS"/>
</dbReference>
<dbReference type="OrthoDB" id="427280at2759"/>
<evidence type="ECO:0000256" key="1">
    <source>
        <dbReference type="ARBA" id="ARBA00001182"/>
    </source>
</evidence>
<dbReference type="GO" id="GO:0006457">
    <property type="term" value="P:protein folding"/>
    <property type="evidence" value="ECO:0007669"/>
    <property type="project" value="TreeGrafter"/>
</dbReference>
<keyword evidence="6" id="KW-0677">Repeat</keyword>
<dbReference type="EC" id="5.3.4.1" evidence="4 12"/>
<dbReference type="Proteomes" id="UP000694843">
    <property type="component" value="Unplaced"/>
</dbReference>
<keyword evidence="14" id="KW-1185">Reference proteome</keyword>
<dbReference type="GO" id="GO:0005788">
    <property type="term" value="C:endoplasmic reticulum lumen"/>
    <property type="evidence" value="ECO:0007669"/>
    <property type="project" value="UniProtKB-SubCell"/>
</dbReference>
<keyword evidence="9 12" id="KW-0413">Isomerase</keyword>
<dbReference type="GO" id="GO:0003756">
    <property type="term" value="F:protein disulfide isomerase activity"/>
    <property type="evidence" value="ECO:0007669"/>
    <property type="project" value="UniProtKB-EC"/>
</dbReference>
<name>A0A979FGU3_HYAAZ</name>
<keyword evidence="7" id="KW-0256">Endoplasmic reticulum</keyword>
<evidence type="ECO:0000256" key="5">
    <source>
        <dbReference type="ARBA" id="ARBA00022729"/>
    </source>
</evidence>
<dbReference type="OMA" id="FRSKHEP"/>
<dbReference type="PROSITE" id="PS51352">
    <property type="entry name" value="THIOREDOXIN_2"/>
    <property type="match status" value="2"/>
</dbReference>
<evidence type="ECO:0000259" key="13">
    <source>
        <dbReference type="PROSITE" id="PS51352"/>
    </source>
</evidence>
<keyword evidence="8" id="KW-1015">Disulfide bond</keyword>
<evidence type="ECO:0000256" key="2">
    <source>
        <dbReference type="ARBA" id="ARBA00004319"/>
    </source>
</evidence>
<keyword evidence="5" id="KW-0732">Signal</keyword>
<comment type="subcellular location">
    <subcellularLocation>
        <location evidence="2">Endoplasmic reticulum lumen</location>
    </subcellularLocation>
</comment>
<gene>
    <name evidence="15" type="primary">LOC108680104</name>
</gene>
<sequence>MKRRSDPNYKPPPSDVIELVAEDFDEKVKAAPLMLVIFYSPTNAASQQVAPEYSTAATTLLKDGIPLAKIDAQSHPDIAKTYGVFDYPTLKVFRHGQAFEYKGRRGADHFISYMREMALLPSEDLRTSLNAKNAVQRNLPTIFGYFSDKTSKFYENFITAANTLRGDLKFVHTFEASVAAMYGIPVDTMAVIMPEIYQSQYEDKIRVMAEASTSDWTSLVSWAKSKSVPLLGERTAANQELLYSARPLLVVYSGVDFSHENIGAAQHLRLKLLPLLIKHRDAFTFAMSNEDAYSDEMTSVGLGETGEDVNAAIFTGREKYAMEPDEDYMEELEEFITKYRAGKLKPYLRSQPVPKKQTGPVKVLVARNFEETVLSGSKDYLVEFYAPWCGHCKKLEPEYKKLAKDLATSQPDVVVGKFDATANDIPTLFGVKGFPTIYYVSAKDLENPVPFEGDRTLAGLKEFVLQQRASHASKDEL</sequence>
<feature type="domain" description="Thioredoxin" evidence="13">
    <location>
        <begin position="5"/>
        <end position="119"/>
    </location>
</feature>
<dbReference type="InterPro" id="IPR005792">
    <property type="entry name" value="Prot_disulphide_isomerase"/>
</dbReference>
<dbReference type="RefSeq" id="XP_047736153.1">
    <property type="nucleotide sequence ID" value="XM_047880197.1"/>
</dbReference>
<dbReference type="NCBIfam" id="TIGR01130">
    <property type="entry name" value="ER_PDI_fam"/>
    <property type="match status" value="1"/>
</dbReference>
<keyword evidence="10" id="KW-0676">Redox-active center</keyword>
<evidence type="ECO:0000313" key="14">
    <source>
        <dbReference type="Proteomes" id="UP000694843"/>
    </source>
</evidence>
<dbReference type="NCBIfam" id="TIGR01126">
    <property type="entry name" value="pdi_dom"/>
    <property type="match status" value="1"/>
</dbReference>
<dbReference type="InterPro" id="IPR036249">
    <property type="entry name" value="Thioredoxin-like_sf"/>
</dbReference>
<evidence type="ECO:0000256" key="3">
    <source>
        <dbReference type="ARBA" id="ARBA00006347"/>
    </source>
</evidence>
<dbReference type="CDD" id="cd02961">
    <property type="entry name" value="PDI_a_family"/>
    <property type="match status" value="1"/>
</dbReference>
<comment type="catalytic activity">
    <reaction evidence="1 12">
        <text>Catalyzes the rearrangement of -S-S- bonds in proteins.</text>
        <dbReference type="EC" id="5.3.4.1"/>
    </reaction>
</comment>
<dbReference type="AlphaFoldDB" id="A0A979FGU3"/>
<proteinExistence type="inferred from homology"/>
<reference evidence="15" key="1">
    <citation type="submission" date="2025-08" db="UniProtKB">
        <authorList>
            <consortium name="RefSeq"/>
        </authorList>
    </citation>
    <scope>IDENTIFICATION</scope>
    <source>
        <tissue evidence="15">Whole organism</tissue>
    </source>
</reference>
<feature type="domain" description="Thioredoxin" evidence="13">
    <location>
        <begin position="339"/>
        <end position="469"/>
    </location>
</feature>
<dbReference type="PROSITE" id="PS00194">
    <property type="entry name" value="THIOREDOXIN_1"/>
    <property type="match status" value="1"/>
</dbReference>
<accession>A0A979FGU3</accession>
<dbReference type="SUPFAM" id="SSF52833">
    <property type="entry name" value="Thioredoxin-like"/>
    <property type="match status" value="4"/>
</dbReference>
<evidence type="ECO:0000256" key="4">
    <source>
        <dbReference type="ARBA" id="ARBA00012723"/>
    </source>
</evidence>
<dbReference type="GO" id="GO:0009986">
    <property type="term" value="C:cell surface"/>
    <property type="evidence" value="ECO:0007669"/>
    <property type="project" value="TreeGrafter"/>
</dbReference>